<name>A0A316UHS0_9BASI</name>
<evidence type="ECO:0000313" key="1">
    <source>
        <dbReference type="EMBL" id="PWN24887.1"/>
    </source>
</evidence>
<evidence type="ECO:0008006" key="3">
    <source>
        <dbReference type="Google" id="ProtNLM"/>
    </source>
</evidence>
<keyword evidence="2" id="KW-1185">Reference proteome</keyword>
<organism evidence="1 2">
    <name type="scientific">Jaminaea rosea</name>
    <dbReference type="NCBI Taxonomy" id="1569628"/>
    <lineage>
        <taxon>Eukaryota</taxon>
        <taxon>Fungi</taxon>
        <taxon>Dikarya</taxon>
        <taxon>Basidiomycota</taxon>
        <taxon>Ustilaginomycotina</taxon>
        <taxon>Exobasidiomycetes</taxon>
        <taxon>Microstromatales</taxon>
        <taxon>Microstromatales incertae sedis</taxon>
        <taxon>Jaminaea</taxon>
    </lineage>
</organism>
<proteinExistence type="predicted"/>
<dbReference type="EMBL" id="KZ819678">
    <property type="protein sequence ID" value="PWN24887.1"/>
    <property type="molecule type" value="Genomic_DNA"/>
</dbReference>
<dbReference type="GeneID" id="37031739"/>
<dbReference type="STRING" id="1569628.A0A316UHS0"/>
<sequence>MTVELPQPLCQGEELSRRIVLYSVHMQPYRRALWEEDLGCFSRYFASATQAATRVVIGADWNSWPSNDLDNTGGYPPSPAWSKMKLTLDELDLVDAYRIMRPLGKEYTRVVEVDGEEIINGRRINSIWVPREAASGLTEHRIVQSDKSDHCLFLITFGHDLPALDEDCWPDAAPWMLEVGTESSSPFKEAILHCCSTGLISPVPDLSQWAIIKEELRSVLTMRAMSWRQIKATSRSRLRRSCLRWSRRLVNGSRRGASSCASSLTPWPSACRFGR</sequence>
<dbReference type="RefSeq" id="XP_025359499.1">
    <property type="nucleotide sequence ID" value="XM_025509916.1"/>
</dbReference>
<dbReference type="InterPro" id="IPR036691">
    <property type="entry name" value="Endo/exonu/phosph_ase_sf"/>
</dbReference>
<protein>
    <recommendedName>
        <fullName evidence="3">Endonuclease/exonuclease/phosphatase domain-containing protein</fullName>
    </recommendedName>
</protein>
<evidence type="ECO:0000313" key="2">
    <source>
        <dbReference type="Proteomes" id="UP000245884"/>
    </source>
</evidence>
<dbReference type="AlphaFoldDB" id="A0A316UHS0"/>
<gene>
    <name evidence="1" type="ORF">BDZ90DRAFT_88079</name>
</gene>
<dbReference type="Gene3D" id="3.60.10.10">
    <property type="entry name" value="Endonuclease/exonuclease/phosphatase"/>
    <property type="match status" value="1"/>
</dbReference>
<reference evidence="1 2" key="1">
    <citation type="journal article" date="2018" name="Mol. Biol. Evol.">
        <title>Broad Genomic Sampling Reveals a Smut Pathogenic Ancestry of the Fungal Clade Ustilaginomycotina.</title>
        <authorList>
            <person name="Kijpornyongpan T."/>
            <person name="Mondo S.J."/>
            <person name="Barry K."/>
            <person name="Sandor L."/>
            <person name="Lee J."/>
            <person name="Lipzen A."/>
            <person name="Pangilinan J."/>
            <person name="LaButti K."/>
            <person name="Hainaut M."/>
            <person name="Henrissat B."/>
            <person name="Grigoriev I.V."/>
            <person name="Spatafora J.W."/>
            <person name="Aime M.C."/>
        </authorList>
    </citation>
    <scope>NUCLEOTIDE SEQUENCE [LARGE SCALE GENOMIC DNA]</scope>
    <source>
        <strain evidence="1 2">MCA 5214</strain>
    </source>
</reference>
<accession>A0A316UHS0</accession>
<dbReference type="SUPFAM" id="SSF56219">
    <property type="entry name" value="DNase I-like"/>
    <property type="match status" value="1"/>
</dbReference>
<dbReference type="Proteomes" id="UP000245884">
    <property type="component" value="Unassembled WGS sequence"/>
</dbReference>